<sequence>MADKYKQWSVQRLKCELAQRGAACGGRKINLIERLESYDRNKNFREDPIIIPEPLDVFWPITGFQQLRPEHRKSMPQLTYHQIEQYFLYRMAEDKQMTSDLKALEKGKDLLNGERIFACSMSSDDAHIYLSGIVGAAMKQKLSYNFKIGIDKRTGDPLNSHCECPAGKGPHGTCKHVAAVFLMVESFVEKGNLAVRKGCTDNLQSFHVPKKIYDGKPLAADRIPWKRKHTDEMLEDPRKDKYMKFSSGYSSYIYNCMVNFCSQSSTNISLRYLTPSTSLQVASRDHDYLQQPITEHLVDKAVAVSPKDAKDIEKSTRMQAKSKTWFDERKWRITASRFGDIVKMTCRRDTRKLCSSIYQPKSIITYPIIHGRQHESRAISMFEELTHFKVKKCGLFVSVKYPFLGATPDGLVENDAIVEVKCPYGGRDVDIKPGKKFPFLVESNGKITLKSSHKYYDQIQGQLYISGRKLCYFIAYTFCDILILKLEYDEEYCLFSLLPKLEIFYKKHFRPYVASCL</sequence>
<dbReference type="Pfam" id="PF02037">
    <property type="entry name" value="SAP"/>
    <property type="match status" value="1"/>
</dbReference>
<dbReference type="PROSITE" id="PS50966">
    <property type="entry name" value="ZF_SWIM"/>
    <property type="match status" value="1"/>
</dbReference>
<dbReference type="InterPro" id="IPR011604">
    <property type="entry name" value="PDDEXK-like_dom_sf"/>
</dbReference>
<dbReference type="AlphaFoldDB" id="A0A8W8KAQ6"/>
<dbReference type="InterPro" id="IPR019080">
    <property type="entry name" value="YqaJ_viral_recombinase"/>
</dbReference>
<dbReference type="GO" id="GO:0006281">
    <property type="term" value="P:DNA repair"/>
    <property type="evidence" value="ECO:0007669"/>
    <property type="project" value="UniProtKB-ARBA"/>
</dbReference>
<dbReference type="OrthoDB" id="9974584at2759"/>
<dbReference type="PANTHER" id="PTHR46609:SF8">
    <property type="entry name" value="YQAJ VIRAL RECOMBINASE DOMAIN-CONTAINING PROTEIN"/>
    <property type="match status" value="1"/>
</dbReference>
<keyword evidence="1" id="KW-0479">Metal-binding</keyword>
<dbReference type="EnsemblMetazoa" id="G23118.1">
    <property type="protein sequence ID" value="G23118.1:cds"/>
    <property type="gene ID" value="G23118"/>
</dbReference>
<accession>A0A8W8KAQ6</accession>
<evidence type="ECO:0000259" key="2">
    <source>
        <dbReference type="PROSITE" id="PS50966"/>
    </source>
</evidence>
<dbReference type="InterPro" id="IPR003034">
    <property type="entry name" value="SAP_dom"/>
</dbReference>
<dbReference type="Proteomes" id="UP000005408">
    <property type="component" value="Unassembled WGS sequence"/>
</dbReference>
<dbReference type="SMART" id="SM00513">
    <property type="entry name" value="SAP"/>
    <property type="match status" value="1"/>
</dbReference>
<dbReference type="PANTHER" id="PTHR46609">
    <property type="entry name" value="EXONUCLEASE, PHAGE-TYPE/RECB, C-TERMINAL DOMAIN-CONTAINING PROTEIN"/>
    <property type="match status" value="1"/>
</dbReference>
<proteinExistence type="predicted"/>
<protein>
    <recommendedName>
        <fullName evidence="2">SWIM-type domain-containing protein</fullName>
    </recommendedName>
</protein>
<dbReference type="InterPro" id="IPR007527">
    <property type="entry name" value="Znf_SWIM"/>
</dbReference>
<dbReference type="CDD" id="cd22343">
    <property type="entry name" value="PDDEXK_lambda_exonuclease-like"/>
    <property type="match status" value="1"/>
</dbReference>
<evidence type="ECO:0000313" key="3">
    <source>
        <dbReference type="EnsemblMetazoa" id="G23118.1:cds"/>
    </source>
</evidence>
<name>A0A8W8KAQ6_MAGGI</name>
<dbReference type="GO" id="GO:0008270">
    <property type="term" value="F:zinc ion binding"/>
    <property type="evidence" value="ECO:0007669"/>
    <property type="project" value="UniProtKB-KW"/>
</dbReference>
<keyword evidence="1" id="KW-0862">Zinc</keyword>
<dbReference type="InterPro" id="IPR051703">
    <property type="entry name" value="NF-kappa-B_Signaling_Reg"/>
</dbReference>
<evidence type="ECO:0000256" key="1">
    <source>
        <dbReference type="PROSITE-ProRule" id="PRU00325"/>
    </source>
</evidence>
<keyword evidence="4" id="KW-1185">Reference proteome</keyword>
<dbReference type="Gene3D" id="1.10.720.30">
    <property type="entry name" value="SAP domain"/>
    <property type="match status" value="1"/>
</dbReference>
<keyword evidence="1" id="KW-0863">Zinc-finger</keyword>
<dbReference type="SUPFAM" id="SSF68906">
    <property type="entry name" value="SAP domain"/>
    <property type="match status" value="1"/>
</dbReference>
<evidence type="ECO:0000313" key="4">
    <source>
        <dbReference type="Proteomes" id="UP000005408"/>
    </source>
</evidence>
<dbReference type="Pfam" id="PF09588">
    <property type="entry name" value="YqaJ"/>
    <property type="match status" value="1"/>
</dbReference>
<dbReference type="Pfam" id="PF04434">
    <property type="entry name" value="SWIM"/>
    <property type="match status" value="1"/>
</dbReference>
<dbReference type="InterPro" id="IPR011335">
    <property type="entry name" value="Restrct_endonuc-II-like"/>
</dbReference>
<organism evidence="3 4">
    <name type="scientific">Magallana gigas</name>
    <name type="common">Pacific oyster</name>
    <name type="synonym">Crassostrea gigas</name>
    <dbReference type="NCBI Taxonomy" id="29159"/>
    <lineage>
        <taxon>Eukaryota</taxon>
        <taxon>Metazoa</taxon>
        <taxon>Spiralia</taxon>
        <taxon>Lophotrochozoa</taxon>
        <taxon>Mollusca</taxon>
        <taxon>Bivalvia</taxon>
        <taxon>Autobranchia</taxon>
        <taxon>Pteriomorphia</taxon>
        <taxon>Ostreida</taxon>
        <taxon>Ostreoidea</taxon>
        <taxon>Ostreidae</taxon>
        <taxon>Magallana</taxon>
    </lineage>
</organism>
<reference evidence="3" key="1">
    <citation type="submission" date="2022-08" db="UniProtKB">
        <authorList>
            <consortium name="EnsemblMetazoa"/>
        </authorList>
    </citation>
    <scope>IDENTIFICATION</scope>
    <source>
        <strain evidence="3">05x7-T-G4-1.051#20</strain>
    </source>
</reference>
<dbReference type="InterPro" id="IPR036361">
    <property type="entry name" value="SAP_dom_sf"/>
</dbReference>
<feature type="domain" description="SWIM-type" evidence="2">
    <location>
        <begin position="146"/>
        <end position="185"/>
    </location>
</feature>
<dbReference type="Gene3D" id="3.90.320.10">
    <property type="match status" value="1"/>
</dbReference>
<dbReference type="SUPFAM" id="SSF52980">
    <property type="entry name" value="Restriction endonuclease-like"/>
    <property type="match status" value="1"/>
</dbReference>